<dbReference type="AlphaFoldDB" id="A0A409Y375"/>
<reference evidence="2 3" key="1">
    <citation type="journal article" date="2018" name="Evol. Lett.">
        <title>Horizontal gene cluster transfer increased hallucinogenic mushroom diversity.</title>
        <authorList>
            <person name="Reynolds H.T."/>
            <person name="Vijayakumar V."/>
            <person name="Gluck-Thaler E."/>
            <person name="Korotkin H.B."/>
            <person name="Matheny P.B."/>
            <person name="Slot J.C."/>
        </authorList>
    </citation>
    <scope>NUCLEOTIDE SEQUENCE [LARGE SCALE GENOMIC DNA]</scope>
    <source>
        <strain evidence="2 3">SRW20</strain>
    </source>
</reference>
<evidence type="ECO:0000256" key="1">
    <source>
        <dbReference type="SAM" id="MobiDB-lite"/>
    </source>
</evidence>
<accession>A0A409Y375</accession>
<proteinExistence type="predicted"/>
<feature type="compositionally biased region" description="Polar residues" evidence="1">
    <location>
        <begin position="69"/>
        <end position="85"/>
    </location>
</feature>
<dbReference type="InParanoid" id="A0A409Y375"/>
<protein>
    <submittedName>
        <fullName evidence="2">Uncharacterized protein</fullName>
    </submittedName>
</protein>
<organism evidence="2 3">
    <name type="scientific">Gymnopilus dilepis</name>
    <dbReference type="NCBI Taxonomy" id="231916"/>
    <lineage>
        <taxon>Eukaryota</taxon>
        <taxon>Fungi</taxon>
        <taxon>Dikarya</taxon>
        <taxon>Basidiomycota</taxon>
        <taxon>Agaricomycotina</taxon>
        <taxon>Agaricomycetes</taxon>
        <taxon>Agaricomycetidae</taxon>
        <taxon>Agaricales</taxon>
        <taxon>Agaricineae</taxon>
        <taxon>Hymenogastraceae</taxon>
        <taxon>Gymnopilus</taxon>
    </lineage>
</organism>
<keyword evidence="3" id="KW-1185">Reference proteome</keyword>
<sequence length="85" mass="9333">MSPNPSLNSSVAKCKRFYGWLIKPPERLEGWQILAIWGVPINPEISTGNKNEKFAKNPRPIKSDKESTPDSNGPTASSSFSEGES</sequence>
<comment type="caution">
    <text evidence="2">The sequence shown here is derived from an EMBL/GenBank/DDBJ whole genome shotgun (WGS) entry which is preliminary data.</text>
</comment>
<feature type="region of interest" description="Disordered" evidence="1">
    <location>
        <begin position="43"/>
        <end position="85"/>
    </location>
</feature>
<dbReference type="EMBL" id="NHYE01001243">
    <property type="protein sequence ID" value="PPQ97496.1"/>
    <property type="molecule type" value="Genomic_DNA"/>
</dbReference>
<dbReference type="Proteomes" id="UP000284706">
    <property type="component" value="Unassembled WGS sequence"/>
</dbReference>
<name>A0A409Y375_9AGAR</name>
<evidence type="ECO:0000313" key="3">
    <source>
        <dbReference type="Proteomes" id="UP000284706"/>
    </source>
</evidence>
<evidence type="ECO:0000313" key="2">
    <source>
        <dbReference type="EMBL" id="PPQ97496.1"/>
    </source>
</evidence>
<gene>
    <name evidence="2" type="ORF">CVT26_002725</name>
</gene>
<feature type="compositionally biased region" description="Basic and acidic residues" evidence="1">
    <location>
        <begin position="50"/>
        <end position="68"/>
    </location>
</feature>